<reference evidence="6" key="1">
    <citation type="submission" date="2020-01" db="EMBL/GenBank/DDBJ databases">
        <title>Development of genomics and gene disruption for Polysphondylium violaceum indicates a role for the polyketide synthase stlB in stalk morphogenesis.</title>
        <authorList>
            <person name="Narita B."/>
            <person name="Kawabe Y."/>
            <person name="Kin K."/>
            <person name="Saito T."/>
            <person name="Gibbs R."/>
            <person name="Kuspa A."/>
            <person name="Muzny D."/>
            <person name="Queller D."/>
            <person name="Richards S."/>
            <person name="Strassman J."/>
            <person name="Sucgang R."/>
            <person name="Worley K."/>
            <person name="Schaap P."/>
        </authorList>
    </citation>
    <scope>NUCLEOTIDE SEQUENCE</scope>
    <source>
        <strain evidence="6">QSvi11</strain>
    </source>
</reference>
<proteinExistence type="predicted"/>
<dbReference type="EMBL" id="AJWJ01000280">
    <property type="protein sequence ID" value="KAF2072439.1"/>
    <property type="molecule type" value="Genomic_DNA"/>
</dbReference>
<comment type="caution">
    <text evidence="6">The sequence shown here is derived from an EMBL/GenBank/DDBJ whole genome shotgun (WGS) entry which is preliminary data.</text>
</comment>
<accession>A0A8J4PTU6</accession>
<dbReference type="Proteomes" id="UP000695562">
    <property type="component" value="Unassembled WGS sequence"/>
</dbReference>
<organism evidence="6 7">
    <name type="scientific">Polysphondylium violaceum</name>
    <dbReference type="NCBI Taxonomy" id="133409"/>
    <lineage>
        <taxon>Eukaryota</taxon>
        <taxon>Amoebozoa</taxon>
        <taxon>Evosea</taxon>
        <taxon>Eumycetozoa</taxon>
        <taxon>Dictyostelia</taxon>
        <taxon>Dictyosteliales</taxon>
        <taxon>Dictyosteliaceae</taxon>
        <taxon>Polysphondylium</taxon>
    </lineage>
</organism>
<evidence type="ECO:0000259" key="2">
    <source>
        <dbReference type="Pfam" id="PF22933"/>
    </source>
</evidence>
<keyword evidence="7" id="KW-1185">Reference proteome</keyword>
<dbReference type="InterPro" id="IPR055462">
    <property type="entry name" value="DUF7034"/>
</dbReference>
<name>A0A8J4PTU6_9MYCE</name>
<evidence type="ECO:0000313" key="6">
    <source>
        <dbReference type="EMBL" id="KAF2072439.1"/>
    </source>
</evidence>
<keyword evidence="1" id="KW-0812">Transmembrane</keyword>
<dbReference type="InterPro" id="IPR056645">
    <property type="entry name" value="DUF7743"/>
</dbReference>
<evidence type="ECO:0000259" key="3">
    <source>
        <dbReference type="Pfam" id="PF23033"/>
    </source>
</evidence>
<feature type="domain" description="DUF7743" evidence="5">
    <location>
        <begin position="334"/>
        <end position="451"/>
    </location>
</feature>
<protein>
    <recommendedName>
        <fullName evidence="8">EGF-like domain-containing protein</fullName>
    </recommendedName>
</protein>
<dbReference type="Pfam" id="PF23034">
    <property type="entry name" value="DUF7035"/>
    <property type="match status" value="1"/>
</dbReference>
<evidence type="ECO:0000256" key="1">
    <source>
        <dbReference type="SAM" id="Phobius"/>
    </source>
</evidence>
<dbReference type="PANTHER" id="PTHR31378">
    <property type="entry name" value="EGF-LIKE DOMAIN-CONTAINING PROTEIN-RELATED-RELATED"/>
    <property type="match status" value="1"/>
</dbReference>
<evidence type="ECO:0000259" key="5">
    <source>
        <dbReference type="Pfam" id="PF24893"/>
    </source>
</evidence>
<feature type="domain" description="DUF7034" evidence="3">
    <location>
        <begin position="702"/>
        <end position="825"/>
    </location>
</feature>
<evidence type="ECO:0008006" key="8">
    <source>
        <dbReference type="Google" id="ProtNLM"/>
    </source>
</evidence>
<keyword evidence="1" id="KW-0472">Membrane</keyword>
<dbReference type="Pfam" id="PF22933">
    <property type="entry name" value="ComC_SSD"/>
    <property type="match status" value="1"/>
</dbReference>
<keyword evidence="1" id="KW-1133">Transmembrane helix</keyword>
<dbReference type="InterPro" id="IPR054484">
    <property type="entry name" value="ComC_SSD"/>
</dbReference>
<gene>
    <name evidence="6" type="ORF">CYY_006251</name>
</gene>
<dbReference type="Pfam" id="PF23033">
    <property type="entry name" value="DUF7034"/>
    <property type="match status" value="1"/>
</dbReference>
<feature type="domain" description="DUF7035" evidence="4">
    <location>
        <begin position="557"/>
        <end position="693"/>
    </location>
</feature>
<dbReference type="Pfam" id="PF24893">
    <property type="entry name" value="DUF7743"/>
    <property type="match status" value="1"/>
</dbReference>
<dbReference type="OrthoDB" id="24200at2759"/>
<dbReference type="CDD" id="cd12087">
    <property type="entry name" value="TM_EGFR-like"/>
    <property type="match status" value="1"/>
</dbReference>
<dbReference type="AlphaFoldDB" id="A0A8J4PTU6"/>
<dbReference type="InterPro" id="IPR055463">
    <property type="entry name" value="DUF7035"/>
</dbReference>
<feature type="domain" description="ComC supersandwich" evidence="2">
    <location>
        <begin position="965"/>
        <end position="1177"/>
    </location>
</feature>
<evidence type="ECO:0000259" key="4">
    <source>
        <dbReference type="Pfam" id="PF23034"/>
    </source>
</evidence>
<dbReference type="PANTHER" id="PTHR31378:SF17">
    <property type="match status" value="1"/>
</dbReference>
<evidence type="ECO:0000313" key="7">
    <source>
        <dbReference type="Proteomes" id="UP000695562"/>
    </source>
</evidence>
<sequence length="1242" mass="140207">MVSSLYSSTTYIIIQATLLFPPNTILNEVHVAIYDVYGTKIIKSGVILIKKNEPVQLICEYFKESIVQQLDQGKCLVVRENGQYAYSITSYIRIEVGTQLENGFMSPIYGATPVGKNNIFKLTLSPYIIAKNGPVFNITILNQTLTIQNPLTPDKFEQFVDLKVSNYDILGYDFAYKFLYDLYLEKGLMSPSSINSYYTYGNETHLQFYQKRSSTVGSSIETIYNGTLQTYNQPKYVGKSWAETPQNLSLSISPNQPNNYLFESKFNTNVSFWFSFNNLQYSLPYPFATTSVLSNGTMVNRISIHYHPFANQVDFSAFSSNFAYIYLTLGNSQIVPMLKELSYSMNGSKLVLRLRLVDDIGVHRFIIESADSSDLPTIVYFAKKYLVSGDQKDGIYQVEIKDQNKYTKMAIHIFNKAENPRQIFHNELFYRFGLGSNLDDFQIGDYVNELYIDDPVFDASKKVIKTSIYMLVNNSLPYLEENSFKIIIEQPYNKRSFYVGRVNNQGYYQFDIEYPAMMRSGYLSYDITFNNMKTLTNTDLYPLFGNQSQIKMVSNKFDYIGPVVENHGPVPTVITFSSASDSANLKWKIRFTDISGFSSANITFISDFDRLGYSFNITSSNLVSGDIYDGEYEVEFPTIEYCRNMKYYISSLTTDDLIGNRWSFNKRSNIDLHPLYKYDIEGSLEPSLQLICQSDPTKDINPYIDSLVLSAPSFYDPYSKTRDVKAEFKVLNPDSVGLSQRHTPVCYFQDYTNFVTVPSSIKTVTNINSITYECSTTLPLGFGDESNILLSIYGISNNYYNLVGYSAIDLQQKFGSNLFIKTVYQPTITSHSEFSYLGGKLVINGYDFGDNGDNSVIITYINQTVLTPTPSSNTQNQLTIDNVPPTNNSFTIQLVNKHDRKSNLLTINPVVPPRVCSSDCGEPFGYGYCNSRGGCTCLGDRTGPDCMALIDTPVVTPNPNTPSVNVSTGNSSNTETPTFTSFISVVSLRELDLTGTIVNEYIFDNSKWVFNSKDNDTEAYRYQYTITKTNINTNITSTIQVFSQSINITFGNQHLQMHPSSIKFTFNISSYAFSKSTNSLQLVMLATFKSKETDVCSFTEFAPFSDTDEYLKIQIQDRSLFGRFIKYGIIDGREQVVTNTFLKDLSVSKSDESQSFIGLNIPYYTQHALLDPDFSVLVDQNKAGNRENSICPQKDKGLSRGQIAGIVVGGVVFLVIVGAFVIYILSKTGTSTIAIKLRKIVK</sequence>
<feature type="transmembrane region" description="Helical" evidence="1">
    <location>
        <begin position="1203"/>
        <end position="1226"/>
    </location>
</feature>